<dbReference type="InterPro" id="IPR050868">
    <property type="entry name" value="ELMO_domain-containing"/>
</dbReference>
<dbReference type="AlphaFoldDB" id="A0A1Y1HQQ4"/>
<evidence type="ECO:0000256" key="1">
    <source>
        <dbReference type="SAM" id="MobiDB-lite"/>
    </source>
</evidence>
<feature type="compositionally biased region" description="Basic and acidic residues" evidence="1">
    <location>
        <begin position="1"/>
        <end position="13"/>
    </location>
</feature>
<dbReference type="PANTHER" id="PTHR12771:SF56">
    <property type="entry name" value="CED-12"/>
    <property type="match status" value="1"/>
</dbReference>
<dbReference type="OMA" id="YPHRELP"/>
<dbReference type="PANTHER" id="PTHR12771">
    <property type="entry name" value="ENGULFMENT AND CELL MOTILITY"/>
    <property type="match status" value="1"/>
</dbReference>
<name>A0A1Y1HQQ4_KLENI</name>
<dbReference type="STRING" id="105231.A0A1Y1HQQ4"/>
<sequence length="321" mass="36953">MRRRGRHEDEASQLRKPLLSEEEDADLGEDVWYGSARRAYEPVSTRSADAEEDDTHKTSREHAAASRWWQDNFATVLLKWITWIEMLPGAFGSFLNYIGRKLFGLFQPSSTSGQLPPPKLSPIQVERFERLRARASVPFSSTSPSHQEALQKLWRLAYPHQQLTGMVSEQWKEMGWQGTDPSTDFRGGGFISLENLLYFAEKHPRDFQRLLKKEDGERAQWEYPFAVAGLNLSFMLVDLLDLKAEDGVPRSAPGRGFLRFLEDDDSAFDALYVRAFLLLDAEWLRMRASYMEFNVVMKAVRAKLEHLLSSSRLKSMDEIVL</sequence>
<accession>A0A1Y1HQQ4</accession>
<feature type="domain" description="ELMO" evidence="2">
    <location>
        <begin position="145"/>
        <end position="308"/>
    </location>
</feature>
<gene>
    <name evidence="3" type="ORF">KFL_000460330</name>
</gene>
<proteinExistence type="predicted"/>
<dbReference type="OrthoDB" id="67155at2759"/>
<evidence type="ECO:0000259" key="2">
    <source>
        <dbReference type="PROSITE" id="PS51335"/>
    </source>
</evidence>
<evidence type="ECO:0000313" key="3">
    <source>
        <dbReference type="EMBL" id="GAQ80122.1"/>
    </source>
</evidence>
<organism evidence="3 4">
    <name type="scientific">Klebsormidium nitens</name>
    <name type="common">Green alga</name>
    <name type="synonym">Ulothrix nitens</name>
    <dbReference type="NCBI Taxonomy" id="105231"/>
    <lineage>
        <taxon>Eukaryota</taxon>
        <taxon>Viridiplantae</taxon>
        <taxon>Streptophyta</taxon>
        <taxon>Klebsormidiophyceae</taxon>
        <taxon>Klebsormidiales</taxon>
        <taxon>Klebsormidiaceae</taxon>
        <taxon>Klebsormidium</taxon>
    </lineage>
</organism>
<evidence type="ECO:0000313" key="4">
    <source>
        <dbReference type="Proteomes" id="UP000054558"/>
    </source>
</evidence>
<dbReference type="Pfam" id="PF04727">
    <property type="entry name" value="ELMO_CED12"/>
    <property type="match status" value="1"/>
</dbReference>
<keyword evidence="4" id="KW-1185">Reference proteome</keyword>
<dbReference type="Proteomes" id="UP000054558">
    <property type="component" value="Unassembled WGS sequence"/>
</dbReference>
<dbReference type="PROSITE" id="PS51335">
    <property type="entry name" value="ELMO"/>
    <property type="match status" value="1"/>
</dbReference>
<feature type="region of interest" description="Disordered" evidence="1">
    <location>
        <begin position="1"/>
        <end position="22"/>
    </location>
</feature>
<feature type="region of interest" description="Disordered" evidence="1">
    <location>
        <begin position="40"/>
        <end position="61"/>
    </location>
</feature>
<reference evidence="3 4" key="1">
    <citation type="journal article" date="2014" name="Nat. Commun.">
        <title>Klebsormidium flaccidum genome reveals primary factors for plant terrestrial adaptation.</title>
        <authorList>
            <person name="Hori K."/>
            <person name="Maruyama F."/>
            <person name="Fujisawa T."/>
            <person name="Togashi T."/>
            <person name="Yamamoto N."/>
            <person name="Seo M."/>
            <person name="Sato S."/>
            <person name="Yamada T."/>
            <person name="Mori H."/>
            <person name="Tajima N."/>
            <person name="Moriyama T."/>
            <person name="Ikeuchi M."/>
            <person name="Watanabe M."/>
            <person name="Wada H."/>
            <person name="Kobayashi K."/>
            <person name="Saito M."/>
            <person name="Masuda T."/>
            <person name="Sasaki-Sekimoto Y."/>
            <person name="Mashiguchi K."/>
            <person name="Awai K."/>
            <person name="Shimojima M."/>
            <person name="Masuda S."/>
            <person name="Iwai M."/>
            <person name="Nobusawa T."/>
            <person name="Narise T."/>
            <person name="Kondo S."/>
            <person name="Saito H."/>
            <person name="Sato R."/>
            <person name="Murakawa M."/>
            <person name="Ihara Y."/>
            <person name="Oshima-Yamada Y."/>
            <person name="Ohtaka K."/>
            <person name="Satoh M."/>
            <person name="Sonobe K."/>
            <person name="Ishii M."/>
            <person name="Ohtani R."/>
            <person name="Kanamori-Sato M."/>
            <person name="Honoki R."/>
            <person name="Miyazaki D."/>
            <person name="Mochizuki H."/>
            <person name="Umetsu J."/>
            <person name="Higashi K."/>
            <person name="Shibata D."/>
            <person name="Kamiya Y."/>
            <person name="Sato N."/>
            <person name="Nakamura Y."/>
            <person name="Tabata S."/>
            <person name="Ida S."/>
            <person name="Kurokawa K."/>
            <person name="Ohta H."/>
        </authorList>
    </citation>
    <scope>NUCLEOTIDE SEQUENCE [LARGE SCALE GENOMIC DNA]</scope>
    <source>
        <strain evidence="3 4">NIES-2285</strain>
    </source>
</reference>
<dbReference type="InterPro" id="IPR006816">
    <property type="entry name" value="ELMO_dom"/>
</dbReference>
<protein>
    <submittedName>
        <fullName evidence="3">ELMO/CED-12 domain-containing protein</fullName>
    </submittedName>
</protein>
<dbReference type="EMBL" id="DF236995">
    <property type="protein sequence ID" value="GAQ80122.1"/>
    <property type="molecule type" value="Genomic_DNA"/>
</dbReference>